<keyword evidence="1" id="KW-0805">Transcription regulation</keyword>
<keyword evidence="2" id="KW-0238">DNA-binding</keyword>
<keyword evidence="6" id="KW-1185">Reference proteome</keyword>
<dbReference type="PANTHER" id="PTHR38445">
    <property type="entry name" value="HTH-TYPE TRANSCRIPTIONAL REPRESSOR YTRA"/>
    <property type="match status" value="1"/>
</dbReference>
<accession>A0ABS6JE92</accession>
<gene>
    <name evidence="5" type="ORF">KS419_09585</name>
</gene>
<evidence type="ECO:0000256" key="3">
    <source>
        <dbReference type="ARBA" id="ARBA00023163"/>
    </source>
</evidence>
<dbReference type="EMBL" id="JAHQCS010000090">
    <property type="protein sequence ID" value="MBU9711989.1"/>
    <property type="molecule type" value="Genomic_DNA"/>
</dbReference>
<dbReference type="Proteomes" id="UP000784880">
    <property type="component" value="Unassembled WGS sequence"/>
</dbReference>
<sequence>MTIPFDQNRPIYLQLMEHFYGKICRYELKEGEKLPSVRETAVEVGVNPNTVSRTYMEMERENVVVTKRGQGTFVTEDHDVIHQLRERIAENQIDTFLDVMTHNGFSEDEIIELIQVRARTRKKKKG</sequence>
<reference evidence="5 6" key="1">
    <citation type="submission" date="2021-06" db="EMBL/GenBank/DDBJ databases">
        <title>Bacillus sp. RD4P76, an endophyte from a halophyte.</title>
        <authorList>
            <person name="Sun J.-Q."/>
        </authorList>
    </citation>
    <scope>NUCLEOTIDE SEQUENCE [LARGE SCALE GENOMIC DNA]</scope>
    <source>
        <strain evidence="5 6">CGMCC 1.15917</strain>
    </source>
</reference>
<dbReference type="CDD" id="cd07377">
    <property type="entry name" value="WHTH_GntR"/>
    <property type="match status" value="1"/>
</dbReference>
<dbReference type="Pfam" id="PF00392">
    <property type="entry name" value="GntR"/>
    <property type="match status" value="1"/>
</dbReference>
<dbReference type="PROSITE" id="PS50949">
    <property type="entry name" value="HTH_GNTR"/>
    <property type="match status" value="1"/>
</dbReference>
<dbReference type="SMART" id="SM00345">
    <property type="entry name" value="HTH_GNTR"/>
    <property type="match status" value="1"/>
</dbReference>
<protein>
    <submittedName>
        <fullName evidence="5">GntR family transcriptional regulator</fullName>
    </submittedName>
</protein>
<proteinExistence type="predicted"/>
<dbReference type="PANTHER" id="PTHR38445:SF6">
    <property type="entry name" value="GNTR-FAMILY TRANSCRIPTIONAL REGULATOR"/>
    <property type="match status" value="1"/>
</dbReference>
<feature type="domain" description="HTH gntR-type" evidence="4">
    <location>
        <begin position="9"/>
        <end position="77"/>
    </location>
</feature>
<evidence type="ECO:0000256" key="1">
    <source>
        <dbReference type="ARBA" id="ARBA00023015"/>
    </source>
</evidence>
<dbReference type="RefSeq" id="WP_217066140.1">
    <property type="nucleotide sequence ID" value="NZ_JAHQCS010000090.1"/>
</dbReference>
<evidence type="ECO:0000313" key="6">
    <source>
        <dbReference type="Proteomes" id="UP000784880"/>
    </source>
</evidence>
<evidence type="ECO:0000313" key="5">
    <source>
        <dbReference type="EMBL" id="MBU9711989.1"/>
    </source>
</evidence>
<comment type="caution">
    <text evidence="5">The sequence shown here is derived from an EMBL/GenBank/DDBJ whole genome shotgun (WGS) entry which is preliminary data.</text>
</comment>
<name>A0ABS6JE92_9BACI</name>
<dbReference type="InterPro" id="IPR000524">
    <property type="entry name" value="Tscrpt_reg_HTH_GntR"/>
</dbReference>
<organism evidence="5 6">
    <name type="scientific">Evansella tamaricis</name>
    <dbReference type="NCBI Taxonomy" id="2069301"/>
    <lineage>
        <taxon>Bacteria</taxon>
        <taxon>Bacillati</taxon>
        <taxon>Bacillota</taxon>
        <taxon>Bacilli</taxon>
        <taxon>Bacillales</taxon>
        <taxon>Bacillaceae</taxon>
        <taxon>Evansella</taxon>
    </lineage>
</organism>
<keyword evidence="3" id="KW-0804">Transcription</keyword>
<evidence type="ECO:0000256" key="2">
    <source>
        <dbReference type="ARBA" id="ARBA00023125"/>
    </source>
</evidence>
<evidence type="ECO:0000259" key="4">
    <source>
        <dbReference type="PROSITE" id="PS50949"/>
    </source>
</evidence>